<dbReference type="EMBL" id="VSRR010002545">
    <property type="protein sequence ID" value="MPC32014.1"/>
    <property type="molecule type" value="Genomic_DNA"/>
</dbReference>
<evidence type="ECO:0000313" key="2">
    <source>
        <dbReference type="EMBL" id="MPC32014.1"/>
    </source>
</evidence>
<keyword evidence="3" id="KW-1185">Reference proteome</keyword>
<organism evidence="2 3">
    <name type="scientific">Portunus trituberculatus</name>
    <name type="common">Swimming crab</name>
    <name type="synonym">Neptunus trituberculatus</name>
    <dbReference type="NCBI Taxonomy" id="210409"/>
    <lineage>
        <taxon>Eukaryota</taxon>
        <taxon>Metazoa</taxon>
        <taxon>Ecdysozoa</taxon>
        <taxon>Arthropoda</taxon>
        <taxon>Crustacea</taxon>
        <taxon>Multicrustacea</taxon>
        <taxon>Malacostraca</taxon>
        <taxon>Eumalacostraca</taxon>
        <taxon>Eucarida</taxon>
        <taxon>Decapoda</taxon>
        <taxon>Pleocyemata</taxon>
        <taxon>Brachyura</taxon>
        <taxon>Eubrachyura</taxon>
        <taxon>Portunoidea</taxon>
        <taxon>Portunidae</taxon>
        <taxon>Portuninae</taxon>
        <taxon>Portunus</taxon>
    </lineage>
</organism>
<reference evidence="2 3" key="1">
    <citation type="submission" date="2019-05" db="EMBL/GenBank/DDBJ databases">
        <title>Another draft genome of Portunus trituberculatus and its Hox gene families provides insights of decapod evolution.</title>
        <authorList>
            <person name="Jeong J.-H."/>
            <person name="Song I."/>
            <person name="Kim S."/>
            <person name="Choi T."/>
            <person name="Kim D."/>
            <person name="Ryu S."/>
            <person name="Kim W."/>
        </authorList>
    </citation>
    <scope>NUCLEOTIDE SEQUENCE [LARGE SCALE GENOMIC DNA]</scope>
    <source>
        <tissue evidence="2">Muscle</tissue>
    </source>
</reference>
<evidence type="ECO:0000313" key="3">
    <source>
        <dbReference type="Proteomes" id="UP000324222"/>
    </source>
</evidence>
<feature type="compositionally biased region" description="Pro residues" evidence="1">
    <location>
        <begin position="102"/>
        <end position="113"/>
    </location>
</feature>
<comment type="caution">
    <text evidence="2">The sequence shown here is derived from an EMBL/GenBank/DDBJ whole genome shotgun (WGS) entry which is preliminary data.</text>
</comment>
<dbReference type="AlphaFoldDB" id="A0A5B7EHK9"/>
<accession>A0A5B7EHK9</accession>
<sequence>MTVVELRPFSARWSGGAFRPALLQVTATVLVSGGGAAPSLKPWRTLGGDGHSVGVREWDGHVPRPWRTASHEQAAGQAVEAGSSSSRNSRRHSESSRGSRGPLPPPACPPVSPESPMAVPVTARGGRGYGYGRDGQTY</sequence>
<dbReference type="Proteomes" id="UP000324222">
    <property type="component" value="Unassembled WGS sequence"/>
</dbReference>
<name>A0A5B7EHK9_PORTR</name>
<feature type="compositionally biased region" description="Gly residues" evidence="1">
    <location>
        <begin position="125"/>
        <end position="138"/>
    </location>
</feature>
<proteinExistence type="predicted"/>
<evidence type="ECO:0000256" key="1">
    <source>
        <dbReference type="SAM" id="MobiDB-lite"/>
    </source>
</evidence>
<protein>
    <submittedName>
        <fullName evidence="2">Uncharacterized protein</fullName>
    </submittedName>
</protein>
<feature type="region of interest" description="Disordered" evidence="1">
    <location>
        <begin position="34"/>
        <end position="138"/>
    </location>
</feature>
<gene>
    <name evidence="2" type="ORF">E2C01_025315</name>
</gene>